<dbReference type="Pfam" id="PF13302">
    <property type="entry name" value="Acetyltransf_3"/>
    <property type="match status" value="1"/>
</dbReference>
<dbReference type="InterPro" id="IPR000182">
    <property type="entry name" value="GNAT_dom"/>
</dbReference>
<dbReference type="Proteomes" id="UP000549913">
    <property type="component" value="Unassembled WGS sequence"/>
</dbReference>
<organism evidence="2 3">
    <name type="scientific">Herbiconiux flava</name>
    <dbReference type="NCBI Taxonomy" id="881268"/>
    <lineage>
        <taxon>Bacteria</taxon>
        <taxon>Bacillati</taxon>
        <taxon>Actinomycetota</taxon>
        <taxon>Actinomycetes</taxon>
        <taxon>Micrococcales</taxon>
        <taxon>Microbacteriaceae</taxon>
        <taxon>Herbiconiux</taxon>
    </lineage>
</organism>
<dbReference type="PROSITE" id="PS51186">
    <property type="entry name" value="GNAT"/>
    <property type="match status" value="1"/>
</dbReference>
<accession>A0A852SBZ1</accession>
<dbReference type="GO" id="GO:0008999">
    <property type="term" value="F:protein-N-terminal-alanine acetyltransferase activity"/>
    <property type="evidence" value="ECO:0007669"/>
    <property type="project" value="TreeGrafter"/>
</dbReference>
<keyword evidence="2" id="KW-0808">Transferase</keyword>
<gene>
    <name evidence="2" type="ORF">BJ984_001094</name>
</gene>
<reference evidence="2 3" key="1">
    <citation type="submission" date="2020-07" db="EMBL/GenBank/DDBJ databases">
        <title>Sequencing the genomes of 1000 actinobacteria strains.</title>
        <authorList>
            <person name="Klenk H.-P."/>
        </authorList>
    </citation>
    <scope>NUCLEOTIDE SEQUENCE [LARGE SCALE GENOMIC DNA]</scope>
    <source>
        <strain evidence="2 3">DSM 26474</strain>
    </source>
</reference>
<evidence type="ECO:0000313" key="3">
    <source>
        <dbReference type="Proteomes" id="UP000549913"/>
    </source>
</evidence>
<dbReference type="InterPro" id="IPR016181">
    <property type="entry name" value="Acyl_CoA_acyltransferase"/>
</dbReference>
<dbReference type="GO" id="GO:0005737">
    <property type="term" value="C:cytoplasm"/>
    <property type="evidence" value="ECO:0007669"/>
    <property type="project" value="TreeGrafter"/>
</dbReference>
<dbReference type="PANTHER" id="PTHR43441">
    <property type="entry name" value="RIBOSOMAL-PROTEIN-SERINE ACETYLTRANSFERASE"/>
    <property type="match status" value="1"/>
</dbReference>
<keyword evidence="3" id="KW-1185">Reference proteome</keyword>
<sequence>MSIEDVWPLFALRLETPRLVLRVVRDDDLPGLADAALAGIHGERMPFMRPWSEEEPATLRRSLAQFQWRRRAELRPESWGLNFAVLRDGHPIGVQDLEADDFGTLRTVATGSWLTRSAQGQGFGTEMRQAVLTFAFDHLGADYADSGAFDWNEPSLAVSRKLGYQPNGLAFASPRPGERATEQRLRLAAADFARPPWPVAITAPPAALAALLG</sequence>
<dbReference type="AlphaFoldDB" id="A0A852SBZ1"/>
<dbReference type="PANTHER" id="PTHR43441:SF11">
    <property type="entry name" value="RIBOSOMAL-PROTEIN-SERINE ACETYLTRANSFERASE"/>
    <property type="match status" value="1"/>
</dbReference>
<dbReference type="InterPro" id="IPR051908">
    <property type="entry name" value="Ribosomal_N-acetyltransferase"/>
</dbReference>
<dbReference type="EMBL" id="JACCBM010000001">
    <property type="protein sequence ID" value="NYD69936.1"/>
    <property type="molecule type" value="Genomic_DNA"/>
</dbReference>
<dbReference type="RefSeq" id="WP_179547181.1">
    <property type="nucleotide sequence ID" value="NZ_BSEW01000001.1"/>
</dbReference>
<proteinExistence type="predicted"/>
<protein>
    <submittedName>
        <fullName evidence="2">RimJ/RimL family protein N-acetyltransferase</fullName>
    </submittedName>
</protein>
<feature type="domain" description="N-acetyltransferase" evidence="1">
    <location>
        <begin position="19"/>
        <end position="188"/>
    </location>
</feature>
<evidence type="ECO:0000313" key="2">
    <source>
        <dbReference type="EMBL" id="NYD69936.1"/>
    </source>
</evidence>
<dbReference type="SUPFAM" id="SSF55729">
    <property type="entry name" value="Acyl-CoA N-acyltransferases (Nat)"/>
    <property type="match status" value="1"/>
</dbReference>
<evidence type="ECO:0000259" key="1">
    <source>
        <dbReference type="PROSITE" id="PS51186"/>
    </source>
</evidence>
<comment type="caution">
    <text evidence="2">The sequence shown here is derived from an EMBL/GenBank/DDBJ whole genome shotgun (WGS) entry which is preliminary data.</text>
</comment>
<dbReference type="GO" id="GO:1990189">
    <property type="term" value="F:protein N-terminal-serine acetyltransferase activity"/>
    <property type="evidence" value="ECO:0007669"/>
    <property type="project" value="TreeGrafter"/>
</dbReference>
<dbReference type="Gene3D" id="3.40.630.30">
    <property type="match status" value="1"/>
</dbReference>
<name>A0A852SBZ1_9MICO</name>